<reference evidence="1 2" key="1">
    <citation type="submission" date="2023-07" db="EMBL/GenBank/DDBJ databases">
        <title>Sorghum-associated microbial communities from plants grown in Nebraska, USA.</title>
        <authorList>
            <person name="Schachtman D."/>
        </authorList>
    </citation>
    <scope>NUCLEOTIDE SEQUENCE [LARGE SCALE GENOMIC DNA]</scope>
    <source>
        <strain evidence="1 2">BE211</strain>
    </source>
</reference>
<accession>A0ABU1TXW0</accession>
<sequence>MSLLNNSCCGNGQAGAQRLNGCVSELLNQLANANTNLCSLGQMNRVLIIPRGVAVPLDLGGATTPTEFTLVRYDAITHCAVFTYADVDGTGAAITRTYVTDARGIVGIVCLSA</sequence>
<protein>
    <submittedName>
        <fullName evidence="1">Uncharacterized protein</fullName>
    </submittedName>
</protein>
<dbReference type="RefSeq" id="WP_310257178.1">
    <property type="nucleotide sequence ID" value="NZ_JAVDWA010000001.1"/>
</dbReference>
<proteinExistence type="predicted"/>
<evidence type="ECO:0000313" key="2">
    <source>
        <dbReference type="Proteomes" id="UP001258181"/>
    </source>
</evidence>
<name>A0ABU1TXW0_9BACL</name>
<gene>
    <name evidence="1" type="ORF">J2X07_001017</name>
</gene>
<comment type="caution">
    <text evidence="1">The sequence shown here is derived from an EMBL/GenBank/DDBJ whole genome shotgun (WGS) entry which is preliminary data.</text>
</comment>
<dbReference type="Proteomes" id="UP001258181">
    <property type="component" value="Unassembled WGS sequence"/>
</dbReference>
<keyword evidence="2" id="KW-1185">Reference proteome</keyword>
<dbReference type="EMBL" id="JAVDWA010000001">
    <property type="protein sequence ID" value="MDR7072042.1"/>
    <property type="molecule type" value="Genomic_DNA"/>
</dbReference>
<evidence type="ECO:0000313" key="1">
    <source>
        <dbReference type="EMBL" id="MDR7072042.1"/>
    </source>
</evidence>
<organism evidence="1 2">
    <name type="scientific">Fictibacillus barbaricus</name>
    <dbReference type="NCBI Taxonomy" id="182136"/>
    <lineage>
        <taxon>Bacteria</taxon>
        <taxon>Bacillati</taxon>
        <taxon>Bacillota</taxon>
        <taxon>Bacilli</taxon>
        <taxon>Bacillales</taxon>
        <taxon>Fictibacillaceae</taxon>
        <taxon>Fictibacillus</taxon>
    </lineage>
</organism>